<name>A0A9P4HEW3_9PLEO</name>
<accession>A0A9P4HEW3</accession>
<proteinExistence type="predicted"/>
<gene>
    <name evidence="2" type="ORF">EK21DRAFT_87809</name>
</gene>
<evidence type="ECO:0000313" key="3">
    <source>
        <dbReference type="Proteomes" id="UP000799777"/>
    </source>
</evidence>
<comment type="caution">
    <text evidence="2">The sequence shown here is derived from an EMBL/GenBank/DDBJ whole genome shotgun (WGS) entry which is preliminary data.</text>
</comment>
<dbReference type="EMBL" id="ML978178">
    <property type="protein sequence ID" value="KAF2031776.1"/>
    <property type="molecule type" value="Genomic_DNA"/>
</dbReference>
<dbReference type="Proteomes" id="UP000799777">
    <property type="component" value="Unassembled WGS sequence"/>
</dbReference>
<dbReference type="AlphaFoldDB" id="A0A9P4HEW3"/>
<feature type="domain" description="DUF7924" evidence="1">
    <location>
        <begin position="75"/>
        <end position="184"/>
    </location>
</feature>
<dbReference type="Pfam" id="PF25545">
    <property type="entry name" value="DUF7924"/>
    <property type="match status" value="1"/>
</dbReference>
<organism evidence="2 3">
    <name type="scientific">Setomelanomma holmii</name>
    <dbReference type="NCBI Taxonomy" id="210430"/>
    <lineage>
        <taxon>Eukaryota</taxon>
        <taxon>Fungi</taxon>
        <taxon>Dikarya</taxon>
        <taxon>Ascomycota</taxon>
        <taxon>Pezizomycotina</taxon>
        <taxon>Dothideomycetes</taxon>
        <taxon>Pleosporomycetidae</taxon>
        <taxon>Pleosporales</taxon>
        <taxon>Pleosporineae</taxon>
        <taxon>Phaeosphaeriaceae</taxon>
        <taxon>Setomelanomma</taxon>
    </lineage>
</organism>
<protein>
    <recommendedName>
        <fullName evidence="1">DUF7924 domain-containing protein</fullName>
    </recommendedName>
</protein>
<sequence length="239" mass="26727">MPRQKTIRYDSTSYPEALQERGIEFHDHRSTSAPSNYDDMKKAISRLPVLTLPSAYNEKTIGGHLGARMCLVDQFSSVKADKKLLFPVVTVEVKGNTVEEHAQHQNMHNSAVMLRNLRTLRENADMSVADLKTKFDGIAHVITINCTKAEIVCFCCWSGMADDRFVEYHSKQVAAMGRTDGSDIFHDMISRILIAVDWATNTNKEWIRDDLKALEPRVSSLPALVPAASMPAGEVTSME</sequence>
<evidence type="ECO:0000313" key="2">
    <source>
        <dbReference type="EMBL" id="KAF2031776.1"/>
    </source>
</evidence>
<evidence type="ECO:0000259" key="1">
    <source>
        <dbReference type="Pfam" id="PF25545"/>
    </source>
</evidence>
<reference evidence="2" key="1">
    <citation type="journal article" date="2020" name="Stud. Mycol.">
        <title>101 Dothideomycetes genomes: a test case for predicting lifestyles and emergence of pathogens.</title>
        <authorList>
            <person name="Haridas S."/>
            <person name="Albert R."/>
            <person name="Binder M."/>
            <person name="Bloem J."/>
            <person name="Labutti K."/>
            <person name="Salamov A."/>
            <person name="Andreopoulos B."/>
            <person name="Baker S."/>
            <person name="Barry K."/>
            <person name="Bills G."/>
            <person name="Bluhm B."/>
            <person name="Cannon C."/>
            <person name="Castanera R."/>
            <person name="Culley D."/>
            <person name="Daum C."/>
            <person name="Ezra D."/>
            <person name="Gonzalez J."/>
            <person name="Henrissat B."/>
            <person name="Kuo A."/>
            <person name="Liang C."/>
            <person name="Lipzen A."/>
            <person name="Lutzoni F."/>
            <person name="Magnuson J."/>
            <person name="Mondo S."/>
            <person name="Nolan M."/>
            <person name="Ohm R."/>
            <person name="Pangilinan J."/>
            <person name="Park H.-J."/>
            <person name="Ramirez L."/>
            <person name="Alfaro M."/>
            <person name="Sun H."/>
            <person name="Tritt A."/>
            <person name="Yoshinaga Y."/>
            <person name="Zwiers L.-H."/>
            <person name="Turgeon B."/>
            <person name="Goodwin S."/>
            <person name="Spatafora J."/>
            <person name="Crous P."/>
            <person name="Grigoriev I."/>
        </authorList>
    </citation>
    <scope>NUCLEOTIDE SEQUENCE</scope>
    <source>
        <strain evidence="2">CBS 110217</strain>
    </source>
</reference>
<dbReference type="InterPro" id="IPR057684">
    <property type="entry name" value="DUF7924"/>
</dbReference>
<keyword evidence="3" id="KW-1185">Reference proteome</keyword>
<dbReference type="OrthoDB" id="3722916at2759"/>